<dbReference type="UniPathway" id="UPA00135">
    <property type="reaction ID" value="UER00198"/>
</dbReference>
<proteinExistence type="inferred from homology"/>
<dbReference type="PANTHER" id="PTHR43344">
    <property type="entry name" value="PHOSPHOSERINE PHOSPHATASE"/>
    <property type="match status" value="1"/>
</dbReference>
<dbReference type="NCBIfam" id="TIGR01488">
    <property type="entry name" value="HAD-SF-IB"/>
    <property type="match status" value="1"/>
</dbReference>
<accession>A0A0N4V6H7</accession>
<dbReference type="CDD" id="cd04309">
    <property type="entry name" value="HAD_PSP_eu"/>
    <property type="match status" value="1"/>
</dbReference>
<dbReference type="SUPFAM" id="SSF56784">
    <property type="entry name" value="HAD-like"/>
    <property type="match status" value="1"/>
</dbReference>
<dbReference type="Proteomes" id="UP000274131">
    <property type="component" value="Unassembled WGS sequence"/>
</dbReference>
<evidence type="ECO:0000256" key="5">
    <source>
        <dbReference type="ARBA" id="ARBA00015196"/>
    </source>
</evidence>
<dbReference type="GO" id="GO:0005737">
    <property type="term" value="C:cytoplasm"/>
    <property type="evidence" value="ECO:0007669"/>
    <property type="project" value="TreeGrafter"/>
</dbReference>
<keyword evidence="6" id="KW-0028">Amino-acid biosynthesis</keyword>
<evidence type="ECO:0000256" key="12">
    <source>
        <dbReference type="PIRSR" id="PIRSR604469-1"/>
    </source>
</evidence>
<dbReference type="STRING" id="51028.A0A0N4V6H7"/>
<dbReference type="NCBIfam" id="TIGR00338">
    <property type="entry name" value="serB"/>
    <property type="match status" value="1"/>
</dbReference>
<dbReference type="InterPro" id="IPR004469">
    <property type="entry name" value="PSP"/>
</dbReference>
<comment type="similarity">
    <text evidence="3">Belongs to the HAD-like hydrolase superfamily. SerB family.</text>
</comment>
<evidence type="ECO:0000256" key="4">
    <source>
        <dbReference type="ARBA" id="ARBA00012640"/>
    </source>
</evidence>
<evidence type="ECO:0000256" key="3">
    <source>
        <dbReference type="ARBA" id="ARBA00009184"/>
    </source>
</evidence>
<dbReference type="GO" id="GO:0000287">
    <property type="term" value="F:magnesium ion binding"/>
    <property type="evidence" value="ECO:0007669"/>
    <property type="project" value="TreeGrafter"/>
</dbReference>
<dbReference type="GO" id="GO:0036424">
    <property type="term" value="F:L-phosphoserine phosphatase activity"/>
    <property type="evidence" value="ECO:0007669"/>
    <property type="project" value="InterPro"/>
</dbReference>
<sequence>MAAGLVKISQLPCVSKRLKVATERVGNTEREKLVKHVWRHADAVCFDVDSTVCQDEAIDELAIFLGVAEDVKLLTKRAMNGSITFKEALSCRLEIMKPSIHQLEGFIKSHPPRLTDGIVELVEELNRRKVDVYLVSGGFRQLVLPVARLLNIPITNIFANEIFFDTKGNYAGFDTNKLTSDSGSKNVGKAGVCGLLKQRYSYKNLVMVGDGATDMEACPPADAFIGFAGNQLREAVYRGCGWLVYDFDTLRKQLL</sequence>
<organism evidence="15">
    <name type="scientific">Enterobius vermicularis</name>
    <name type="common">Human pinworm</name>
    <dbReference type="NCBI Taxonomy" id="51028"/>
    <lineage>
        <taxon>Eukaryota</taxon>
        <taxon>Metazoa</taxon>
        <taxon>Ecdysozoa</taxon>
        <taxon>Nematoda</taxon>
        <taxon>Chromadorea</taxon>
        <taxon>Rhabditida</taxon>
        <taxon>Spirurina</taxon>
        <taxon>Oxyuridomorpha</taxon>
        <taxon>Oxyuroidea</taxon>
        <taxon>Oxyuridae</taxon>
        <taxon>Enterobius</taxon>
    </lineage>
</organism>
<dbReference type="Gene3D" id="3.40.50.1000">
    <property type="entry name" value="HAD superfamily/HAD-like"/>
    <property type="match status" value="1"/>
</dbReference>
<evidence type="ECO:0000256" key="10">
    <source>
        <dbReference type="ARBA" id="ARBA00023299"/>
    </source>
</evidence>
<evidence type="ECO:0000256" key="8">
    <source>
        <dbReference type="ARBA" id="ARBA00022801"/>
    </source>
</evidence>
<dbReference type="EMBL" id="UXUI01008176">
    <property type="protein sequence ID" value="VDD90722.1"/>
    <property type="molecule type" value="Genomic_DNA"/>
</dbReference>
<dbReference type="Pfam" id="PF00702">
    <property type="entry name" value="Hydrolase"/>
    <property type="match status" value="1"/>
</dbReference>
<protein>
    <recommendedName>
        <fullName evidence="5">Phosphoserine phosphatase</fullName>
        <ecNumber evidence="4">3.1.3.3</ecNumber>
    </recommendedName>
    <alternativeName>
        <fullName evidence="11">O-phosphoserine phosphohydrolase</fullName>
    </alternativeName>
</protein>
<gene>
    <name evidence="13" type="ORF">EVEC_LOCUS5473</name>
</gene>
<dbReference type="InterPro" id="IPR036412">
    <property type="entry name" value="HAD-like_sf"/>
</dbReference>
<keyword evidence="7" id="KW-0479">Metal-binding</keyword>
<keyword evidence="8" id="KW-0378">Hydrolase</keyword>
<dbReference type="EC" id="3.1.3.3" evidence="4"/>
<evidence type="ECO:0000256" key="9">
    <source>
        <dbReference type="ARBA" id="ARBA00022842"/>
    </source>
</evidence>
<keyword evidence="10" id="KW-0718">Serine biosynthesis</keyword>
<evidence type="ECO:0000256" key="11">
    <source>
        <dbReference type="ARBA" id="ARBA00031693"/>
    </source>
</evidence>
<dbReference type="AlphaFoldDB" id="A0A0N4V6H7"/>
<evidence type="ECO:0000256" key="7">
    <source>
        <dbReference type="ARBA" id="ARBA00022723"/>
    </source>
</evidence>
<feature type="active site" description="Proton donor" evidence="12">
    <location>
        <position position="49"/>
    </location>
</feature>
<dbReference type="InterPro" id="IPR023214">
    <property type="entry name" value="HAD_sf"/>
</dbReference>
<comment type="cofactor">
    <cofactor evidence="1">
        <name>Mg(2+)</name>
        <dbReference type="ChEBI" id="CHEBI:18420"/>
    </cofactor>
</comment>
<keyword evidence="9" id="KW-0460">Magnesium</keyword>
<reference evidence="13 14" key="2">
    <citation type="submission" date="2018-10" db="EMBL/GenBank/DDBJ databases">
        <authorList>
            <consortium name="Pathogen Informatics"/>
        </authorList>
    </citation>
    <scope>NUCLEOTIDE SEQUENCE [LARGE SCALE GENOMIC DNA]</scope>
</reference>
<name>A0A0N4V6H7_ENTVE</name>
<evidence type="ECO:0000256" key="2">
    <source>
        <dbReference type="ARBA" id="ARBA00005135"/>
    </source>
</evidence>
<evidence type="ECO:0000313" key="15">
    <source>
        <dbReference type="WBParaSite" id="EVEC_0000586201-mRNA-1"/>
    </source>
</evidence>
<evidence type="ECO:0000313" key="14">
    <source>
        <dbReference type="Proteomes" id="UP000274131"/>
    </source>
</evidence>
<dbReference type="GO" id="GO:0006564">
    <property type="term" value="P:L-serine biosynthetic process"/>
    <property type="evidence" value="ECO:0007669"/>
    <property type="project" value="UniProtKB-KW"/>
</dbReference>
<reference evidence="15" key="1">
    <citation type="submission" date="2017-02" db="UniProtKB">
        <authorList>
            <consortium name="WormBaseParasite"/>
        </authorList>
    </citation>
    <scope>IDENTIFICATION</scope>
</reference>
<dbReference type="FunFam" id="3.40.50.1000:FF:000077">
    <property type="entry name" value="Phosphoserine phosphatase, chloroplastic"/>
    <property type="match status" value="1"/>
</dbReference>
<dbReference type="OrthoDB" id="27226at2759"/>
<evidence type="ECO:0000313" key="13">
    <source>
        <dbReference type="EMBL" id="VDD90722.1"/>
    </source>
</evidence>
<dbReference type="PANTHER" id="PTHR43344:SF2">
    <property type="entry name" value="PHOSPHOSERINE PHOSPHATASE"/>
    <property type="match status" value="1"/>
</dbReference>
<dbReference type="WBParaSite" id="EVEC_0000586201-mRNA-1">
    <property type="protein sequence ID" value="EVEC_0000586201-mRNA-1"/>
    <property type="gene ID" value="EVEC_0000586201"/>
</dbReference>
<comment type="pathway">
    <text evidence="2">Amino-acid biosynthesis; L-serine biosynthesis; L-serine from 3-phospho-D-glycerate: step 3/3.</text>
</comment>
<evidence type="ECO:0000256" key="1">
    <source>
        <dbReference type="ARBA" id="ARBA00001946"/>
    </source>
</evidence>
<dbReference type="Gene3D" id="1.10.150.210">
    <property type="entry name" value="Phosphoserine phosphatase, domain 2"/>
    <property type="match status" value="1"/>
</dbReference>
<evidence type="ECO:0000256" key="6">
    <source>
        <dbReference type="ARBA" id="ARBA00022605"/>
    </source>
</evidence>
<keyword evidence="14" id="KW-1185">Reference proteome</keyword>
<feature type="active site" description="Nucleophile" evidence="12">
    <location>
        <position position="47"/>
    </location>
</feature>
<dbReference type="InterPro" id="IPR050582">
    <property type="entry name" value="HAD-like_SerB"/>
</dbReference>